<keyword evidence="3" id="KW-1185">Reference proteome</keyword>
<keyword evidence="1" id="KW-0812">Transmembrane</keyword>
<dbReference type="Proteomes" id="UP000075881">
    <property type="component" value="Unassembled WGS sequence"/>
</dbReference>
<sequence>MLMGQLLRCRTGMLSIFMLPLVAFRHLLLLISSTAAVGVRQRGGVGYFCIRRLVFRQRTMQRSCTPTVRVLMQYDRCIPTVSGCSGSRCARQRRKGCACRGRRGSTLRAALVVNDVHVVIVVVIGLCIVVIVGGMFVKIVGHPGLQTDRCRPDDVVGAEAEPIATVRCPMAILLGGLQPGR</sequence>
<feature type="transmembrane region" description="Helical" evidence="1">
    <location>
        <begin position="116"/>
        <end position="137"/>
    </location>
</feature>
<protein>
    <submittedName>
        <fullName evidence="2">Uncharacterized protein</fullName>
    </submittedName>
</protein>
<accession>A0A182KIP0</accession>
<dbReference type="EnsemblMetazoa" id="ACHR014310-RA">
    <property type="protein sequence ID" value="ACHR014310-PA"/>
    <property type="gene ID" value="ACHR014310"/>
</dbReference>
<evidence type="ECO:0000313" key="2">
    <source>
        <dbReference type="EnsemblMetazoa" id="ACHR014310-PA"/>
    </source>
</evidence>
<organism evidence="2 3">
    <name type="scientific">Anopheles christyi</name>
    <dbReference type="NCBI Taxonomy" id="43041"/>
    <lineage>
        <taxon>Eukaryota</taxon>
        <taxon>Metazoa</taxon>
        <taxon>Ecdysozoa</taxon>
        <taxon>Arthropoda</taxon>
        <taxon>Hexapoda</taxon>
        <taxon>Insecta</taxon>
        <taxon>Pterygota</taxon>
        <taxon>Neoptera</taxon>
        <taxon>Endopterygota</taxon>
        <taxon>Diptera</taxon>
        <taxon>Nematocera</taxon>
        <taxon>Culicoidea</taxon>
        <taxon>Culicidae</taxon>
        <taxon>Anophelinae</taxon>
        <taxon>Anopheles</taxon>
    </lineage>
</organism>
<dbReference type="AlphaFoldDB" id="A0A182KIP0"/>
<evidence type="ECO:0000313" key="3">
    <source>
        <dbReference type="Proteomes" id="UP000075881"/>
    </source>
</evidence>
<evidence type="ECO:0000256" key="1">
    <source>
        <dbReference type="SAM" id="Phobius"/>
    </source>
</evidence>
<reference evidence="3" key="1">
    <citation type="submission" date="2013-03" db="EMBL/GenBank/DDBJ databases">
        <title>The Genome Sequence of Anopheles christyi ACHKN1017.</title>
        <authorList>
            <consortium name="The Broad Institute Genomics Platform"/>
            <person name="Neafsey D.E."/>
            <person name="Besansky N."/>
            <person name="Walker B."/>
            <person name="Young S.K."/>
            <person name="Zeng Q."/>
            <person name="Gargeya S."/>
            <person name="Fitzgerald M."/>
            <person name="Haas B."/>
            <person name="Abouelleil A."/>
            <person name="Allen A.W."/>
            <person name="Alvarado L."/>
            <person name="Arachchi H.M."/>
            <person name="Berlin A.M."/>
            <person name="Chapman S.B."/>
            <person name="Gainer-Dewar J."/>
            <person name="Goldberg J."/>
            <person name="Griggs A."/>
            <person name="Gujja S."/>
            <person name="Hansen M."/>
            <person name="Howarth C."/>
            <person name="Imamovic A."/>
            <person name="Ireland A."/>
            <person name="Larimer J."/>
            <person name="McCowan C."/>
            <person name="Murphy C."/>
            <person name="Pearson M."/>
            <person name="Poon T.W."/>
            <person name="Priest M."/>
            <person name="Roberts A."/>
            <person name="Saif S."/>
            <person name="Shea T."/>
            <person name="Sisk P."/>
            <person name="Sykes S."/>
            <person name="Wortman J."/>
            <person name="Nusbaum C."/>
            <person name="Birren B."/>
        </authorList>
    </citation>
    <scope>NUCLEOTIDE SEQUENCE [LARGE SCALE GENOMIC DNA]</scope>
    <source>
        <strain evidence="3">ACHKN1017</strain>
    </source>
</reference>
<feature type="transmembrane region" description="Helical" evidence="1">
    <location>
        <begin position="12"/>
        <end position="31"/>
    </location>
</feature>
<dbReference type="VEuPathDB" id="VectorBase:ACHR014310"/>
<name>A0A182KIP0_9DIPT</name>
<keyword evidence="1" id="KW-0472">Membrane</keyword>
<reference evidence="2" key="2">
    <citation type="submission" date="2020-05" db="UniProtKB">
        <authorList>
            <consortium name="EnsemblMetazoa"/>
        </authorList>
    </citation>
    <scope>IDENTIFICATION</scope>
    <source>
        <strain evidence="2">ACHKN1017</strain>
    </source>
</reference>
<keyword evidence="1" id="KW-1133">Transmembrane helix</keyword>
<proteinExistence type="predicted"/>